<reference evidence="1 2" key="1">
    <citation type="journal article" date="2010" name="J. Bacteriol.">
        <title>Complete genome sequence analysis of Leuconostoc kimchii IMSNU 11154.</title>
        <authorList>
            <person name="Oh H.M."/>
            <person name="Cho Y.J."/>
            <person name="Kim B.K."/>
            <person name="Roe J.H."/>
            <person name="Kang S.O."/>
            <person name="Nahm B.H."/>
            <person name="Jeong G."/>
            <person name="Han H.U."/>
            <person name="Chun J."/>
        </authorList>
    </citation>
    <scope>NUCLEOTIDE SEQUENCE [LARGE SCALE GENOMIC DNA]</scope>
    <source>
        <strain evidence="2">IMSNU 11154 / KCTC 2386 / IH25</strain>
    </source>
</reference>
<dbReference type="EMBL" id="CP001758">
    <property type="protein sequence ID" value="ADG41459.1"/>
    <property type="molecule type" value="Genomic_DNA"/>
</dbReference>
<dbReference type="eggNOG" id="ENOG5030D6M">
    <property type="taxonomic scope" value="Bacteria"/>
</dbReference>
<dbReference type="HOGENOM" id="CLU_192190_0_0_9"/>
<dbReference type="KEGG" id="lki:LKI_09600"/>
<dbReference type="Proteomes" id="UP000002362">
    <property type="component" value="Chromosome"/>
</dbReference>
<gene>
    <name evidence="1" type="ordered locus">LKI_09600</name>
</gene>
<protein>
    <submittedName>
        <fullName evidence="1">Uncharacterized protein</fullName>
    </submittedName>
</protein>
<dbReference type="RefSeq" id="WP_013104045.1">
    <property type="nucleotide sequence ID" value="NC_014136.1"/>
</dbReference>
<dbReference type="STRING" id="762051.LKI_09600"/>
<evidence type="ECO:0000313" key="1">
    <source>
        <dbReference type="EMBL" id="ADG41459.1"/>
    </source>
</evidence>
<dbReference type="PATRIC" id="fig|762051.18.peg.1929"/>
<dbReference type="AlphaFoldDB" id="D5T4I8"/>
<evidence type="ECO:0000313" key="2">
    <source>
        <dbReference type="Proteomes" id="UP000002362"/>
    </source>
</evidence>
<sequence length="85" mass="9853">MRELRHDNLILFSEDPENTHIGRLVAKQMLALDYKYADVARRGGFNDGNNVIMIVSGRRRDPYFSSIVKLSKALDLKLEKFVEEK</sequence>
<name>D5T4I8_LEUKI</name>
<dbReference type="OrthoDB" id="2087154at2"/>
<organism evidence="1 2">
    <name type="scientific">Leuconostoc kimchii (strain IMSNU 11154 / KCTC 2386 / IH25)</name>
    <dbReference type="NCBI Taxonomy" id="762051"/>
    <lineage>
        <taxon>Bacteria</taxon>
        <taxon>Bacillati</taxon>
        <taxon>Bacillota</taxon>
        <taxon>Bacilli</taxon>
        <taxon>Lactobacillales</taxon>
        <taxon>Lactobacillaceae</taxon>
        <taxon>Leuconostoc</taxon>
    </lineage>
</organism>
<proteinExistence type="predicted"/>
<accession>D5T4I8</accession>